<sequence>MKKENLLIQIKIFLYNMNKDKKEIFDENGKSRGFYSEKNQINELTGKEWQYWSKSVITKQYPFNFQHKLRNEHGGQKPPELCADLIKVFTKEKMNILDPFAGVGGTLFGASLCNRKAKGIEINSKWTKIYDKVCKLEKIKKQKMIIGDSKKILKNEKKNCFDMILTDVPYWDMDKAEKSKNKFKKVGEISKDNKRSKLSEFNNFNNKEQSKQEWLDEMKEIFTLCYPVLKKGRYLVVFIGDMYRNGRYHFLSNDLARVLEDVGFVPKANIIWYDVSNRLHIYAYCYQYVPSMIHQNILVFRKE</sequence>
<evidence type="ECO:0000256" key="1">
    <source>
        <dbReference type="ARBA" id="ARBA00022603"/>
    </source>
</evidence>
<dbReference type="PRINTS" id="PR00508">
    <property type="entry name" value="S21N4MTFRASE"/>
</dbReference>
<dbReference type="GO" id="GO:0005737">
    <property type="term" value="C:cytoplasm"/>
    <property type="evidence" value="ECO:0007669"/>
    <property type="project" value="TreeGrafter"/>
</dbReference>
<organism evidence="5 6">
    <name type="scientific">Candidatus Falkowbacteria bacterium RIFOXYD2_FULL_34_120</name>
    <dbReference type="NCBI Taxonomy" id="1798007"/>
    <lineage>
        <taxon>Bacteria</taxon>
        <taxon>Candidatus Falkowiibacteriota</taxon>
    </lineage>
</organism>
<dbReference type="InterPro" id="IPR002941">
    <property type="entry name" value="DNA_methylase_N4/N6"/>
</dbReference>
<dbReference type="Gene3D" id="3.40.50.150">
    <property type="entry name" value="Vaccinia Virus protein VP39"/>
    <property type="match status" value="2"/>
</dbReference>
<evidence type="ECO:0000256" key="3">
    <source>
        <dbReference type="RuleBase" id="RU362026"/>
    </source>
</evidence>
<dbReference type="AlphaFoldDB" id="A0A1F5TLW3"/>
<name>A0A1F5TLW3_9BACT</name>
<evidence type="ECO:0000259" key="4">
    <source>
        <dbReference type="Pfam" id="PF01555"/>
    </source>
</evidence>
<dbReference type="CDD" id="cd02440">
    <property type="entry name" value="AdoMet_MTases"/>
    <property type="match status" value="1"/>
</dbReference>
<feature type="domain" description="DNA methylase N-4/N-6" evidence="4">
    <location>
        <begin position="15"/>
        <end position="129"/>
    </location>
</feature>
<comment type="caution">
    <text evidence="5">The sequence shown here is derived from an EMBL/GenBank/DDBJ whole genome shotgun (WGS) entry which is preliminary data.</text>
</comment>
<comment type="similarity">
    <text evidence="3">Belongs to the N(4)/N(6)-methyltransferase family.</text>
</comment>
<proteinExistence type="inferred from homology"/>
<accession>A0A1F5TLW3</accession>
<dbReference type="GO" id="GO:0032259">
    <property type="term" value="P:methylation"/>
    <property type="evidence" value="ECO:0007669"/>
    <property type="project" value="UniProtKB-KW"/>
</dbReference>
<dbReference type="GO" id="GO:0009007">
    <property type="term" value="F:site-specific DNA-methyltransferase (adenine-specific) activity"/>
    <property type="evidence" value="ECO:0007669"/>
    <property type="project" value="TreeGrafter"/>
</dbReference>
<gene>
    <name evidence="5" type="ORF">A2531_01810</name>
</gene>
<protein>
    <recommendedName>
        <fullName evidence="3">Methyltransferase</fullName>
        <ecNumber evidence="3">2.1.1.-</ecNumber>
    </recommendedName>
</protein>
<dbReference type="InterPro" id="IPR001091">
    <property type="entry name" value="RM_Methyltransferase"/>
</dbReference>
<evidence type="ECO:0000313" key="6">
    <source>
        <dbReference type="Proteomes" id="UP000177579"/>
    </source>
</evidence>
<dbReference type="SUPFAM" id="SSF53335">
    <property type="entry name" value="S-adenosyl-L-methionine-dependent methyltransferases"/>
    <property type="match status" value="2"/>
</dbReference>
<feature type="domain" description="DNA methylase N-4/N-6" evidence="4">
    <location>
        <begin position="162"/>
        <end position="275"/>
    </location>
</feature>
<dbReference type="PANTHER" id="PTHR13370">
    <property type="entry name" value="RNA METHYLASE-RELATED"/>
    <property type="match status" value="1"/>
</dbReference>
<keyword evidence="2" id="KW-0808">Transferase</keyword>
<keyword evidence="1" id="KW-0489">Methyltransferase</keyword>
<dbReference type="Pfam" id="PF01555">
    <property type="entry name" value="N6_N4_Mtase"/>
    <property type="match status" value="2"/>
</dbReference>
<evidence type="ECO:0000313" key="5">
    <source>
        <dbReference type="EMBL" id="OGF39942.1"/>
    </source>
</evidence>
<evidence type="ECO:0000256" key="2">
    <source>
        <dbReference type="ARBA" id="ARBA00022679"/>
    </source>
</evidence>
<dbReference type="PANTHER" id="PTHR13370:SF3">
    <property type="entry name" value="TRNA (GUANINE(10)-N2)-METHYLTRANSFERASE HOMOLOG"/>
    <property type="match status" value="1"/>
</dbReference>
<dbReference type="EMBL" id="MFGO01000039">
    <property type="protein sequence ID" value="OGF39942.1"/>
    <property type="molecule type" value="Genomic_DNA"/>
</dbReference>
<dbReference type="Proteomes" id="UP000177579">
    <property type="component" value="Unassembled WGS sequence"/>
</dbReference>
<dbReference type="InterPro" id="IPR029063">
    <property type="entry name" value="SAM-dependent_MTases_sf"/>
</dbReference>
<dbReference type="GO" id="GO:0003677">
    <property type="term" value="F:DNA binding"/>
    <property type="evidence" value="ECO:0007669"/>
    <property type="project" value="InterPro"/>
</dbReference>
<dbReference type="GO" id="GO:0008170">
    <property type="term" value="F:N-methyltransferase activity"/>
    <property type="evidence" value="ECO:0007669"/>
    <property type="project" value="InterPro"/>
</dbReference>
<reference evidence="5 6" key="1">
    <citation type="journal article" date="2016" name="Nat. Commun.">
        <title>Thousands of microbial genomes shed light on interconnected biogeochemical processes in an aquifer system.</title>
        <authorList>
            <person name="Anantharaman K."/>
            <person name="Brown C.T."/>
            <person name="Hug L.A."/>
            <person name="Sharon I."/>
            <person name="Castelle C.J."/>
            <person name="Probst A.J."/>
            <person name="Thomas B.C."/>
            <person name="Singh A."/>
            <person name="Wilkins M.J."/>
            <person name="Karaoz U."/>
            <person name="Brodie E.L."/>
            <person name="Williams K.H."/>
            <person name="Hubbard S.S."/>
            <person name="Banfield J.F."/>
        </authorList>
    </citation>
    <scope>NUCLEOTIDE SEQUENCE [LARGE SCALE GENOMIC DNA]</scope>
</reference>
<dbReference type="EC" id="2.1.1.-" evidence="3"/>